<feature type="domain" description="Metallo-beta-lactamase" evidence="1">
    <location>
        <begin position="13"/>
        <end position="96"/>
    </location>
</feature>
<dbReference type="PANTHER" id="PTHR43694:SF1">
    <property type="entry name" value="RIBONUCLEASE J"/>
    <property type="match status" value="1"/>
</dbReference>
<dbReference type="Gene3D" id="3.60.15.10">
    <property type="entry name" value="Ribonuclease Z/Hydroxyacylglutathione hydrolase-like"/>
    <property type="match status" value="1"/>
</dbReference>
<name>A0A382LJT6_9ZZZZ</name>
<sequence length="115" mass="12929">MKVIPLGGLGEIGKNMMAIEYDGQILIIDAGIAFPSEIKPIYSFGISDTTYLNERKNMILGVLITHGHEDHIGGLPHFLSNFNVPVYSSKLTREFIKFKLGNNNQYDLHAINFYK</sequence>
<protein>
    <recommendedName>
        <fullName evidence="1">Metallo-beta-lactamase domain-containing protein</fullName>
    </recommendedName>
</protein>
<dbReference type="AlphaFoldDB" id="A0A382LJT6"/>
<dbReference type="EMBL" id="UINC01087581">
    <property type="protein sequence ID" value="SVC37058.1"/>
    <property type="molecule type" value="Genomic_DNA"/>
</dbReference>
<proteinExistence type="predicted"/>
<dbReference type="SUPFAM" id="SSF56281">
    <property type="entry name" value="Metallo-hydrolase/oxidoreductase"/>
    <property type="match status" value="1"/>
</dbReference>
<accession>A0A382LJT6</accession>
<dbReference type="InterPro" id="IPR001279">
    <property type="entry name" value="Metallo-B-lactamas"/>
</dbReference>
<reference evidence="2" key="1">
    <citation type="submission" date="2018-05" db="EMBL/GenBank/DDBJ databases">
        <authorList>
            <person name="Lanie J.A."/>
            <person name="Ng W.-L."/>
            <person name="Kazmierczak K.M."/>
            <person name="Andrzejewski T.M."/>
            <person name="Davidsen T.M."/>
            <person name="Wayne K.J."/>
            <person name="Tettelin H."/>
            <person name="Glass J.I."/>
            <person name="Rusch D."/>
            <person name="Podicherti R."/>
            <person name="Tsui H.-C.T."/>
            <person name="Winkler M.E."/>
        </authorList>
    </citation>
    <scope>NUCLEOTIDE SEQUENCE</scope>
</reference>
<organism evidence="2">
    <name type="scientific">marine metagenome</name>
    <dbReference type="NCBI Taxonomy" id="408172"/>
    <lineage>
        <taxon>unclassified sequences</taxon>
        <taxon>metagenomes</taxon>
        <taxon>ecological metagenomes</taxon>
    </lineage>
</organism>
<dbReference type="Pfam" id="PF00753">
    <property type="entry name" value="Lactamase_B"/>
    <property type="match status" value="1"/>
</dbReference>
<evidence type="ECO:0000259" key="1">
    <source>
        <dbReference type="Pfam" id="PF00753"/>
    </source>
</evidence>
<evidence type="ECO:0000313" key="2">
    <source>
        <dbReference type="EMBL" id="SVC37058.1"/>
    </source>
</evidence>
<feature type="non-terminal residue" evidence="2">
    <location>
        <position position="115"/>
    </location>
</feature>
<dbReference type="PANTHER" id="PTHR43694">
    <property type="entry name" value="RIBONUCLEASE J"/>
    <property type="match status" value="1"/>
</dbReference>
<dbReference type="InterPro" id="IPR036866">
    <property type="entry name" value="RibonucZ/Hydroxyglut_hydro"/>
</dbReference>
<gene>
    <name evidence="2" type="ORF">METZ01_LOCUS289912</name>
</gene>